<dbReference type="EMBL" id="AGVV01000015">
    <property type="protein sequence ID" value="EHK78099.1"/>
    <property type="molecule type" value="Genomic_DNA"/>
</dbReference>
<evidence type="ECO:0000313" key="1">
    <source>
        <dbReference type="EMBL" id="EHK78099.1"/>
    </source>
</evidence>
<organism evidence="1 2">
    <name type="scientific">Sinorhizobium meliloti CCNWSX0020</name>
    <dbReference type="NCBI Taxonomy" id="1107881"/>
    <lineage>
        <taxon>Bacteria</taxon>
        <taxon>Pseudomonadati</taxon>
        <taxon>Pseudomonadota</taxon>
        <taxon>Alphaproteobacteria</taxon>
        <taxon>Hyphomicrobiales</taxon>
        <taxon>Rhizobiaceae</taxon>
        <taxon>Sinorhizobium/Ensifer group</taxon>
        <taxon>Sinorhizobium</taxon>
    </lineage>
</organism>
<name>H0FY27_RHIML</name>
<proteinExistence type="predicted"/>
<gene>
    <name evidence="1" type="ORF">SM0020_10485</name>
</gene>
<reference evidence="1 2" key="1">
    <citation type="journal article" date="2012" name="J. Bacteriol.">
        <title>Draft Genome Sequence of Sinorhizobium meliloti CCNWSX0020, a Nitrogen-Fixing Symbiont with Copper Tolerance Capability Isolated from Lead-Zinc Mine Tailings.</title>
        <authorList>
            <person name="Li Z."/>
            <person name="Ma Z."/>
            <person name="Hao X."/>
            <person name="Wei G."/>
        </authorList>
    </citation>
    <scope>NUCLEOTIDE SEQUENCE [LARGE SCALE GENOMIC DNA]</scope>
    <source>
        <strain evidence="1 2">CCNWSX0020</strain>
    </source>
</reference>
<evidence type="ECO:0000313" key="2">
    <source>
        <dbReference type="Proteomes" id="UP000004038"/>
    </source>
</evidence>
<dbReference type="Proteomes" id="UP000004038">
    <property type="component" value="Unassembled WGS sequence"/>
</dbReference>
<dbReference type="RefSeq" id="WP_003528226.1">
    <property type="nucleotide sequence ID" value="NZ_AGVV01000015.1"/>
</dbReference>
<dbReference type="AlphaFoldDB" id="H0FY27"/>
<accession>H0FY27</accession>
<protein>
    <submittedName>
        <fullName evidence="1">Uncharacterized protein</fullName>
    </submittedName>
</protein>
<sequence length="254" mass="28064">MRYTPEALPLFDGTYINGVAIPTSALSSTLARYVTNLVVVNEDPVYQVSLRGSATPIRIRDRFLLACCYHQVGDADLKKIGLLSSDGRVIVTSAGVHHFVHRTGSDFSDLVVFDFTAPCMEHVDLQDRFFPLRDIPPDAPNTDTLFLQVAGYPSKEQKYELEEHNHLGLVKRRVACDLARPPADEALQLLRTSERLAFDPDGMSGGSAFTVQLVGGRQVAYFAGMIVRAGPESFYILKSGYIRSVMNSFIAEFA</sequence>